<feature type="region of interest" description="Disordered" evidence="1">
    <location>
        <begin position="41"/>
        <end position="67"/>
    </location>
</feature>
<dbReference type="PANTHER" id="PTHR33972">
    <property type="entry name" value="EXPRESSED PROTEIN"/>
    <property type="match status" value="1"/>
</dbReference>
<dbReference type="eggNOG" id="ENOG502S181">
    <property type="taxonomic scope" value="Eukaryota"/>
</dbReference>
<evidence type="ECO:0000313" key="2">
    <source>
        <dbReference type="EnsemblPlants" id="LPERR04G20140.1"/>
    </source>
</evidence>
<sequence>MARLLSRTLALARASALLPSSRRAAPIRGLSTKVEFIEIDLSEDAPSSSSTSAVEGDGDGGGSATGEMGMRRLEHAIHAVLVQRAAPEWLPFVPGGSYLVPEMRSGVADLVGALVQGRSAEAMTEEERMCLTTVRGWPSAAYFVDGEFGETCLTTLTQ</sequence>
<name>A0A0D9W953_9ORYZ</name>
<reference evidence="2" key="3">
    <citation type="submission" date="2015-04" db="UniProtKB">
        <authorList>
            <consortium name="EnsemblPlants"/>
        </authorList>
    </citation>
    <scope>IDENTIFICATION</scope>
</reference>
<dbReference type="PANTHER" id="PTHR33972:SF2">
    <property type="entry name" value="OS04G0606700 PROTEIN"/>
    <property type="match status" value="1"/>
</dbReference>
<reference evidence="2 3" key="1">
    <citation type="submission" date="2012-08" db="EMBL/GenBank/DDBJ databases">
        <title>Oryza genome evolution.</title>
        <authorList>
            <person name="Wing R.A."/>
        </authorList>
    </citation>
    <scope>NUCLEOTIDE SEQUENCE</scope>
</reference>
<organism evidence="2 3">
    <name type="scientific">Leersia perrieri</name>
    <dbReference type="NCBI Taxonomy" id="77586"/>
    <lineage>
        <taxon>Eukaryota</taxon>
        <taxon>Viridiplantae</taxon>
        <taxon>Streptophyta</taxon>
        <taxon>Embryophyta</taxon>
        <taxon>Tracheophyta</taxon>
        <taxon>Spermatophyta</taxon>
        <taxon>Magnoliopsida</taxon>
        <taxon>Liliopsida</taxon>
        <taxon>Poales</taxon>
        <taxon>Poaceae</taxon>
        <taxon>BOP clade</taxon>
        <taxon>Oryzoideae</taxon>
        <taxon>Oryzeae</taxon>
        <taxon>Oryzinae</taxon>
        <taxon>Leersia</taxon>
    </lineage>
</organism>
<protein>
    <submittedName>
        <fullName evidence="2">Uncharacterized protein</fullName>
    </submittedName>
</protein>
<keyword evidence="3" id="KW-1185">Reference proteome</keyword>
<dbReference type="STRING" id="77586.A0A0D9W953"/>
<evidence type="ECO:0000256" key="1">
    <source>
        <dbReference type="SAM" id="MobiDB-lite"/>
    </source>
</evidence>
<accession>A0A0D9W953</accession>
<dbReference type="EnsemblPlants" id="LPERR04G20140.1">
    <property type="protein sequence ID" value="LPERR04G20140.1"/>
    <property type="gene ID" value="LPERR04G20140"/>
</dbReference>
<dbReference type="AlphaFoldDB" id="A0A0D9W953"/>
<proteinExistence type="predicted"/>
<reference evidence="3" key="2">
    <citation type="submission" date="2013-12" db="EMBL/GenBank/DDBJ databases">
        <authorList>
            <person name="Yu Y."/>
            <person name="Lee S."/>
            <person name="de Baynast K."/>
            <person name="Wissotski M."/>
            <person name="Liu L."/>
            <person name="Talag J."/>
            <person name="Goicoechea J."/>
            <person name="Angelova A."/>
            <person name="Jetty R."/>
            <person name="Kudrna D."/>
            <person name="Golser W."/>
            <person name="Rivera L."/>
            <person name="Zhang J."/>
            <person name="Wing R."/>
        </authorList>
    </citation>
    <scope>NUCLEOTIDE SEQUENCE</scope>
</reference>
<dbReference type="Proteomes" id="UP000032180">
    <property type="component" value="Chromosome 4"/>
</dbReference>
<evidence type="ECO:0000313" key="3">
    <source>
        <dbReference type="Proteomes" id="UP000032180"/>
    </source>
</evidence>
<dbReference type="Gramene" id="LPERR04G20140.1">
    <property type="protein sequence ID" value="LPERR04G20140.1"/>
    <property type="gene ID" value="LPERR04G20140"/>
</dbReference>
<dbReference type="HOGENOM" id="CLU_104382_0_0_1"/>